<dbReference type="RefSeq" id="WP_123592237.1">
    <property type="nucleotide sequence ID" value="NZ_AYKF01000121.1"/>
</dbReference>
<dbReference type="InterPro" id="IPR003673">
    <property type="entry name" value="CoA-Trfase_fam_III"/>
</dbReference>
<organism evidence="2 3">
    <name type="scientific">Salinisphaera orenii YIM 95161</name>
    <dbReference type="NCBI Taxonomy" id="1051139"/>
    <lineage>
        <taxon>Bacteria</taxon>
        <taxon>Pseudomonadati</taxon>
        <taxon>Pseudomonadota</taxon>
        <taxon>Gammaproteobacteria</taxon>
        <taxon>Salinisphaerales</taxon>
        <taxon>Salinisphaeraceae</taxon>
        <taxon>Salinisphaera</taxon>
    </lineage>
</organism>
<dbReference type="InterPro" id="IPR044855">
    <property type="entry name" value="CoA-Trfase_III_dom3_sf"/>
</dbReference>
<dbReference type="EMBL" id="AYKF01000121">
    <property type="protein sequence ID" value="ROO25109.1"/>
    <property type="molecule type" value="Genomic_DNA"/>
</dbReference>
<dbReference type="Pfam" id="PF02515">
    <property type="entry name" value="CoA_transf_3"/>
    <property type="match status" value="1"/>
</dbReference>
<dbReference type="Gene3D" id="3.40.50.10540">
    <property type="entry name" value="Crotonobetainyl-coa:carnitine coa-transferase, domain 1"/>
    <property type="match status" value="1"/>
</dbReference>
<evidence type="ECO:0000256" key="1">
    <source>
        <dbReference type="ARBA" id="ARBA00022679"/>
    </source>
</evidence>
<evidence type="ECO:0000313" key="2">
    <source>
        <dbReference type="EMBL" id="ROO25109.1"/>
    </source>
</evidence>
<reference evidence="2 3" key="1">
    <citation type="submission" date="2013-10" db="EMBL/GenBank/DDBJ databases">
        <title>Salinisphaera halophila YIM 95161 Genome Sequencing.</title>
        <authorList>
            <person name="Lai Q."/>
            <person name="Li C."/>
            <person name="Shao Z."/>
        </authorList>
    </citation>
    <scope>NUCLEOTIDE SEQUENCE [LARGE SCALE GENOMIC DNA]</scope>
    <source>
        <strain evidence="2 3">YIM 95161</strain>
    </source>
</reference>
<name>A0A423PHJ4_9GAMM</name>
<keyword evidence="1 2" id="KW-0808">Transferase</keyword>
<dbReference type="AlphaFoldDB" id="A0A423PHJ4"/>
<dbReference type="PANTHER" id="PTHR48207">
    <property type="entry name" value="SUCCINATE--HYDROXYMETHYLGLUTARATE COA-TRANSFERASE"/>
    <property type="match status" value="1"/>
</dbReference>
<dbReference type="InterPro" id="IPR050483">
    <property type="entry name" value="CoA-transferase_III_domain"/>
</dbReference>
<comment type="caution">
    <text evidence="2">The sequence shown here is derived from an EMBL/GenBank/DDBJ whole genome shotgun (WGS) entry which is preliminary data.</text>
</comment>
<sequence length="404" mass="43970">MFELLKGVTVLDLSTVVFGPFASQMLADFGADVIKVESPDGDIFRAAAPARHRGMGAGYLNLNRNKRSISLDLKRPEGRAALDDLVREADVFLHNMRPRAIERLDLGYERLAALNPRLIYCGAVGFGSDGPYANDPAYDDVIQSMTGFAAMDTDPEAEPALIPTVLTDKIAGLYSVAGMLGALMSRERTGRGMAVEAAMFESLASFMLAEHLSGHVFDPPLGTLRYDRVTSPHRRPYRTADGYIATLPYSGKHWQKVLQVIGREDLAEAGWVRDDAARSERIGELYAVLAEAMPQRSTAEWLAELKRLDIPCGPVNRLEDLVADEHLQAIGFFQSAEHPSEGAITTLRQPLRFIDAPTRPDRPAPNLGGDGRAVLHEYGMDDATIDALIAAGAMTLPGDDPDPA</sequence>
<gene>
    <name evidence="2" type="ORF">SAHL_15115</name>
</gene>
<dbReference type="Proteomes" id="UP000285123">
    <property type="component" value="Unassembled WGS sequence"/>
</dbReference>
<proteinExistence type="predicted"/>
<dbReference type="PANTHER" id="PTHR48207:SF4">
    <property type="entry name" value="BLL6097 PROTEIN"/>
    <property type="match status" value="1"/>
</dbReference>
<dbReference type="SUPFAM" id="SSF89796">
    <property type="entry name" value="CoA-transferase family III (CaiB/BaiF)"/>
    <property type="match status" value="1"/>
</dbReference>
<dbReference type="Gene3D" id="3.30.1540.10">
    <property type="entry name" value="formyl-coa transferase, domain 3"/>
    <property type="match status" value="1"/>
</dbReference>
<accession>A0A423PHJ4</accession>
<dbReference type="GO" id="GO:0008410">
    <property type="term" value="F:CoA-transferase activity"/>
    <property type="evidence" value="ECO:0007669"/>
    <property type="project" value="TreeGrafter"/>
</dbReference>
<protein>
    <submittedName>
        <fullName evidence="2">Acetyl-CoA acetyltransferase</fullName>
    </submittedName>
</protein>
<dbReference type="OrthoDB" id="9058532at2"/>
<dbReference type="InterPro" id="IPR023606">
    <property type="entry name" value="CoA-Trfase_III_dom_1_sf"/>
</dbReference>
<evidence type="ECO:0000313" key="3">
    <source>
        <dbReference type="Proteomes" id="UP000285123"/>
    </source>
</evidence>